<dbReference type="PIRSF" id="PIRSF036990">
    <property type="entry name" value="UCP036990_CBS_BON"/>
    <property type="match status" value="1"/>
</dbReference>
<dbReference type="SUPFAM" id="SSF54631">
    <property type="entry name" value="CBS-domain pair"/>
    <property type="match status" value="1"/>
</dbReference>
<comment type="caution">
    <text evidence="5">The sequence shown here is derived from an EMBL/GenBank/DDBJ whole genome shotgun (WGS) entry which is preliminary data.</text>
</comment>
<dbReference type="PROSITE" id="PS50914">
    <property type="entry name" value="BON"/>
    <property type="match status" value="1"/>
</dbReference>
<dbReference type="InterPro" id="IPR046342">
    <property type="entry name" value="CBS_dom_sf"/>
</dbReference>
<dbReference type="SMART" id="SM00116">
    <property type="entry name" value="CBS"/>
    <property type="match status" value="2"/>
</dbReference>
<protein>
    <submittedName>
        <fullName evidence="5">CBS domain-containing protein</fullName>
    </submittedName>
</protein>
<gene>
    <name evidence="5" type="ORF">HAP48_041515</name>
</gene>
<dbReference type="PROSITE" id="PS51371">
    <property type="entry name" value="CBS"/>
    <property type="match status" value="2"/>
</dbReference>
<organism evidence="5">
    <name type="scientific">Bradyrhizobium septentrionale</name>
    <dbReference type="NCBI Taxonomy" id="1404411"/>
    <lineage>
        <taxon>Bacteria</taxon>
        <taxon>Pseudomonadati</taxon>
        <taxon>Pseudomonadota</taxon>
        <taxon>Alphaproteobacteria</taxon>
        <taxon>Hyphomicrobiales</taxon>
        <taxon>Nitrobacteraceae</taxon>
        <taxon>Bradyrhizobium</taxon>
    </lineage>
</organism>
<sequence length="252" mass="27694">MSRNVITIDADASVIDAIKTMLSHHISGLPVVDRDGTLVGILSDGDFIRRVEVGTEKRRGRWLAMLAGTNQVALDFARQHGRKVRQIMSPKPITVEEDIPLEQVVQLMESHGVTRFPVMRDKKLVGMVTRTDFMTAIANPRLEGLPSSGDDDQIRTSVIAALAHAPWRPAALNVSVHDGIVSMRGSIRSDNAHKAAIVAAENIDGVKRVEDQLVKITYPPPEEDYGGGDFVSLEVEPSTEDDQPLYACERPR</sequence>
<feature type="domain" description="CBS" evidence="4">
    <location>
        <begin position="1"/>
        <end position="57"/>
    </location>
</feature>
<evidence type="ECO:0000313" key="5">
    <source>
        <dbReference type="EMBL" id="NVI49219.1"/>
    </source>
</evidence>
<name>A0A973W8V0_9BRAD</name>
<feature type="domain" description="BON" evidence="3">
    <location>
        <begin position="150"/>
        <end position="217"/>
    </location>
</feature>
<dbReference type="Gene3D" id="3.30.1340.30">
    <property type="match status" value="1"/>
</dbReference>
<dbReference type="PANTHER" id="PTHR43080:SF26">
    <property type="entry name" value="REGULATORY PROTEIN"/>
    <property type="match status" value="1"/>
</dbReference>
<dbReference type="RefSeq" id="WP_166213782.1">
    <property type="nucleotide sequence ID" value="NZ_CP088285.1"/>
</dbReference>
<dbReference type="Pfam" id="PF04972">
    <property type="entry name" value="BON"/>
    <property type="match status" value="1"/>
</dbReference>
<dbReference type="InterPro" id="IPR017080">
    <property type="entry name" value="UCP036990_CBS_BON"/>
</dbReference>
<dbReference type="Pfam" id="PF00571">
    <property type="entry name" value="CBS"/>
    <property type="match status" value="2"/>
</dbReference>
<reference evidence="5" key="1">
    <citation type="submission" date="2020-06" db="EMBL/GenBank/DDBJ databases">
        <title>Whole Genome Sequence of Bradyrhizobium sp. Strain 1S1.</title>
        <authorList>
            <person name="Bromfield E.S.P."/>
            <person name="Cloutier S."/>
        </authorList>
    </citation>
    <scope>NUCLEOTIDE SEQUENCE [LARGE SCALE GENOMIC DNA]</scope>
    <source>
        <strain evidence="5">1S1</strain>
    </source>
</reference>
<proteinExistence type="predicted"/>
<dbReference type="Gene3D" id="3.10.580.10">
    <property type="entry name" value="CBS-domain"/>
    <property type="match status" value="1"/>
</dbReference>
<dbReference type="InterPro" id="IPR007055">
    <property type="entry name" value="BON_dom"/>
</dbReference>
<evidence type="ECO:0000256" key="2">
    <source>
        <dbReference type="PROSITE-ProRule" id="PRU00703"/>
    </source>
</evidence>
<dbReference type="EMBL" id="JAAOLE020000001">
    <property type="protein sequence ID" value="NVI49219.1"/>
    <property type="molecule type" value="Genomic_DNA"/>
</dbReference>
<accession>A0A973W8V0</accession>
<keyword evidence="1 2" id="KW-0129">CBS domain</keyword>
<dbReference type="PANTHER" id="PTHR43080">
    <property type="entry name" value="CBS DOMAIN-CONTAINING PROTEIN CBSX3, MITOCHONDRIAL"/>
    <property type="match status" value="1"/>
</dbReference>
<evidence type="ECO:0000259" key="3">
    <source>
        <dbReference type="PROSITE" id="PS50914"/>
    </source>
</evidence>
<evidence type="ECO:0000259" key="4">
    <source>
        <dbReference type="PROSITE" id="PS51371"/>
    </source>
</evidence>
<dbReference type="CDD" id="cd04586">
    <property type="entry name" value="CBS_pair_BON_assoc"/>
    <property type="match status" value="1"/>
</dbReference>
<dbReference type="InterPro" id="IPR051257">
    <property type="entry name" value="Diverse_CBS-Domain"/>
</dbReference>
<evidence type="ECO:0000256" key="1">
    <source>
        <dbReference type="ARBA" id="ARBA00023122"/>
    </source>
</evidence>
<feature type="domain" description="CBS" evidence="4">
    <location>
        <begin position="88"/>
        <end position="143"/>
    </location>
</feature>
<dbReference type="AlphaFoldDB" id="A0A973W8V0"/>
<dbReference type="InterPro" id="IPR000644">
    <property type="entry name" value="CBS_dom"/>
</dbReference>